<evidence type="ECO:0000313" key="1">
    <source>
        <dbReference type="EMBL" id="KAF1990954.1"/>
    </source>
</evidence>
<dbReference type="CDD" id="cd00502">
    <property type="entry name" value="DHQase_I"/>
    <property type="match status" value="1"/>
</dbReference>
<evidence type="ECO:0000313" key="2">
    <source>
        <dbReference type="Proteomes" id="UP000800041"/>
    </source>
</evidence>
<accession>A0A6G1HD11</accession>
<dbReference type="PANTHER" id="PTHR43783:SF1">
    <property type="entry name" value="UDP-N-ACETYLGLUCOSAMINE 1-CARBOXYVINYLTRANSFERASE"/>
    <property type="match status" value="1"/>
</dbReference>
<proteinExistence type="predicted"/>
<protein>
    <submittedName>
        <fullName evidence="1">Aldolase</fullName>
    </submittedName>
</protein>
<dbReference type="FunFam" id="3.20.20.70:FF:000135">
    <property type="entry name" value="Pentafunctional AROM polypeptide"/>
    <property type="match status" value="1"/>
</dbReference>
<dbReference type="InterPro" id="IPR050068">
    <property type="entry name" value="MurA_subfamily"/>
</dbReference>
<dbReference type="SUPFAM" id="SSF51569">
    <property type="entry name" value="Aldolase"/>
    <property type="match status" value="1"/>
</dbReference>
<dbReference type="EMBL" id="ML977140">
    <property type="protein sequence ID" value="KAF1990954.1"/>
    <property type="molecule type" value="Genomic_DNA"/>
</dbReference>
<dbReference type="Proteomes" id="UP000800041">
    <property type="component" value="Unassembled WGS sequence"/>
</dbReference>
<reference evidence="1" key="1">
    <citation type="journal article" date="2020" name="Stud. Mycol.">
        <title>101 Dothideomycetes genomes: a test case for predicting lifestyles and emergence of pathogens.</title>
        <authorList>
            <person name="Haridas S."/>
            <person name="Albert R."/>
            <person name="Binder M."/>
            <person name="Bloem J."/>
            <person name="Labutti K."/>
            <person name="Salamov A."/>
            <person name="Andreopoulos B."/>
            <person name="Baker S."/>
            <person name="Barry K."/>
            <person name="Bills G."/>
            <person name="Bluhm B."/>
            <person name="Cannon C."/>
            <person name="Castanera R."/>
            <person name="Culley D."/>
            <person name="Daum C."/>
            <person name="Ezra D."/>
            <person name="Gonzalez J."/>
            <person name="Henrissat B."/>
            <person name="Kuo A."/>
            <person name="Liang C."/>
            <person name="Lipzen A."/>
            <person name="Lutzoni F."/>
            <person name="Magnuson J."/>
            <person name="Mondo S."/>
            <person name="Nolan M."/>
            <person name="Ohm R."/>
            <person name="Pangilinan J."/>
            <person name="Park H.-J."/>
            <person name="Ramirez L."/>
            <person name="Alfaro M."/>
            <person name="Sun H."/>
            <person name="Tritt A."/>
            <person name="Yoshinaga Y."/>
            <person name="Zwiers L.-H."/>
            <person name="Turgeon B."/>
            <person name="Goodwin S."/>
            <person name="Spatafora J."/>
            <person name="Crous P."/>
            <person name="Grigoriev I."/>
        </authorList>
    </citation>
    <scope>NUCLEOTIDE SEQUENCE</scope>
    <source>
        <strain evidence="1">CBS 113979</strain>
    </source>
</reference>
<organism evidence="1 2">
    <name type="scientific">Aulographum hederae CBS 113979</name>
    <dbReference type="NCBI Taxonomy" id="1176131"/>
    <lineage>
        <taxon>Eukaryota</taxon>
        <taxon>Fungi</taxon>
        <taxon>Dikarya</taxon>
        <taxon>Ascomycota</taxon>
        <taxon>Pezizomycotina</taxon>
        <taxon>Dothideomycetes</taxon>
        <taxon>Pleosporomycetidae</taxon>
        <taxon>Aulographales</taxon>
        <taxon>Aulographaceae</taxon>
    </lineage>
</organism>
<dbReference type="InterPro" id="IPR001381">
    <property type="entry name" value="DHquinase_I"/>
</dbReference>
<dbReference type="AlphaFoldDB" id="A0A6G1HD11"/>
<gene>
    <name evidence="1" type="ORF">K402DRAFT_323701</name>
</gene>
<dbReference type="OrthoDB" id="197068at2759"/>
<dbReference type="NCBIfam" id="TIGR01093">
    <property type="entry name" value="aroD"/>
    <property type="match status" value="1"/>
</dbReference>
<dbReference type="PANTHER" id="PTHR43783">
    <property type="entry name" value="UDP-N-ACETYLGLUCOSAMINE 1-CARBOXYVINYLTRANSFERASE"/>
    <property type="match status" value="1"/>
</dbReference>
<dbReference type="Gene3D" id="3.40.50.720">
    <property type="entry name" value="NAD(P)-binding Rossmann-like Domain"/>
    <property type="match status" value="1"/>
</dbReference>
<dbReference type="GO" id="GO:0003855">
    <property type="term" value="F:3-dehydroquinate dehydratase activity"/>
    <property type="evidence" value="ECO:0007669"/>
    <property type="project" value="InterPro"/>
</dbReference>
<sequence>MAADSFQERTVYPSYAPDTIDLFAELAPAEQPSVLLIVDEGYDSVAGVIADALGQPWALATSIEDVSSQERRVVVGMFRTAEYAENDLRSLSRLVINTRCVDGDRSRASASSDGDWCDFEYIYSTTSYLRRDIARFLSFVLGLSHHHRSLREKERTTLLSTTYPDVQAALPNLDILSVGADAVEFRVDLLEEQLADGTFAPVPGVDYVGEQLMILRQRTELPIIYTTRCTRENGRFPMEDPELFYKYLFKAIQWGCEFIDVELWLPEELRRELSKKKGNSRIISAFHDFSGNFKWGSAEAESLFQKGVVFGDIVKMIALVHNMQDNYELENFRSKIRTKYNFPYLSGLNMGPAGQLSRTLNRVFTPITHPLLPFTAAPGQLSAAEINGALHTMGLMPRLDIYGVGNFRSATQVTFFEKCFNELSLPHQFIHFERMPQGTLETLLPRSRFGGVHINPPISASAAQVSSLTEAALAIGQVDTVKVCGEGVALGCNATWKGIQATLTRDFVATAYKGRAAFVLAAAESDAAPAIFALKKVGIGPIYTVGFKTVGPLAGGVQPVRAVEDLKSLEHPFVIVSALPSDRSSLVGPLLKHYGASVQESRTRVGKVFVDLGEGPRRSNAMSIAQSLGWTAYDVADVSAWTTVQTFRLLVGQNVPYDFVRLTSG</sequence>
<keyword evidence="2" id="KW-1185">Reference proteome</keyword>
<dbReference type="Gene3D" id="3.20.20.70">
    <property type="entry name" value="Aldolase class I"/>
    <property type="match status" value="1"/>
</dbReference>
<dbReference type="Gene3D" id="3.40.50.10860">
    <property type="entry name" value="Leucine Dehydrogenase, chain A, domain 1"/>
    <property type="match status" value="1"/>
</dbReference>
<dbReference type="InterPro" id="IPR013785">
    <property type="entry name" value="Aldolase_TIM"/>
</dbReference>
<name>A0A6G1HD11_9PEZI</name>
<dbReference type="Pfam" id="PF01487">
    <property type="entry name" value="DHquinase_I"/>
    <property type="match status" value="1"/>
</dbReference>